<dbReference type="InterPro" id="IPR003159">
    <property type="entry name" value="Lyase_8_central_dom"/>
</dbReference>
<dbReference type="Pfam" id="PF18962">
    <property type="entry name" value="Por_Secre_tail"/>
    <property type="match status" value="1"/>
</dbReference>
<evidence type="ECO:0000256" key="9">
    <source>
        <dbReference type="PIRSR" id="PIRSR638970-1"/>
    </source>
</evidence>
<evidence type="ECO:0000313" key="16">
    <source>
        <dbReference type="EMBL" id="MEN7550960.1"/>
    </source>
</evidence>
<evidence type="ECO:0000256" key="1">
    <source>
        <dbReference type="ARBA" id="ARBA00001913"/>
    </source>
</evidence>
<dbReference type="NCBIfam" id="NF033679">
    <property type="entry name" value="DNRLRE_dom"/>
    <property type="match status" value="2"/>
</dbReference>
<evidence type="ECO:0000259" key="12">
    <source>
        <dbReference type="Pfam" id="PF02884"/>
    </source>
</evidence>
<feature type="active site" evidence="9">
    <location>
        <position position="224"/>
    </location>
</feature>
<dbReference type="InterPro" id="IPR038970">
    <property type="entry name" value="Lyase_8"/>
</dbReference>
<evidence type="ECO:0000259" key="14">
    <source>
        <dbReference type="Pfam" id="PF18962"/>
    </source>
</evidence>
<dbReference type="Proteomes" id="UP001403385">
    <property type="component" value="Unassembled WGS sequence"/>
</dbReference>
<dbReference type="GO" id="GO:0016837">
    <property type="term" value="F:carbon-oxygen lyase activity, acting on polysaccharides"/>
    <property type="evidence" value="ECO:0007669"/>
    <property type="project" value="UniProtKB-ARBA"/>
</dbReference>
<dbReference type="SUPFAM" id="SSF48230">
    <property type="entry name" value="Chondroitin AC/alginate lyase"/>
    <property type="match status" value="1"/>
</dbReference>
<sequence>MTHTLCLITGLYFGLCSWVFAQSPTDYETIMGRVRNEFWKGNANDLDNTVGTYLASVQSDGSWTDIDYASTSRTNWSPHTHLTRVRDFAKAYTWQNSTYYTDTSLYQAIVNALSYWDVTDPQSNNWWYNQIASPQRLGEILILLRAGATALPSTLENNLITQMNRGNPGSWTGANKLDIAIHWIYRGCLLSDQSITQTGVDESFYPLQFTTGEGLQHDYSYQQHGAQLHISSYGLVFINGEVKVAGYVQGTSFALSGSKLSYLSNYIRQTYLSVLRSHFVDYNVTGRAVSRKNNLNKQGFTSTLQKMKTIDAAYSAVYDDAIARISGTQSPDYAVNPKHTHYWRSDYVLHNRPAYTFSTRTVSNRTVRSENGNGENLKGYFLTDGATNISVNGNEYFNIFPVWEWNKVPGVTAPELATIPVRSAWQVPGTSTFTGGVSDSLYGVTAFAMNDYGVNVKKSWFFFDEEIVCLGADLNATASENITTTVNQCVLDGSVTVSQNGSVSTVGNGAHAYNGTADWILHDSVGYFFPQGGNLQLTNQTQSGSWYAINTTHSNQTVATDVFKLWFDHGVQPSGSSYAYIVAPGKRSATEMQHYDLNNIEILANSGGVQAVKHKGLNLLQVVFYQATTFTTDSMTVWVDQPCVLMFKNIGSNQVTTHIADPAQNKSAINVYVELPGIDSTRQLTCTLPTGAYAGSTVAYVVNENTPVFQPEGVLPVADAYVRNGSSANTNYGSSSLVVKNDGTGYARESYLKFDLSEINGPIAQAKLKLVLVGANTDITSTTWEVAAVSDDSWTETGITWNNKPAKGSVLASQPGQGSGEVEWDITNQFITELTGDQVLSLHLSSTAIGAKTDATFYSKEANVFTVKPILLISDQVVEERKASADAYVRGGTYAADNYGTSTTLVVKNSTGSSYSRESYLKFDLNNLPANVNSAKLKLYVNYGNTDVTSTTWEVHAVSDDTWLEEGITWNTKPATSGLLATQPGQGPGYVEWDITNQVNTEKDGDGTLSVKLISTGTGSKTDAIFASRETSDAAKRPTLIVESSSGTTYSALAGKSPVVHLIKENGSASVYPNPVHMWLTVQAEGVVKKIEIRNANGQLMRVKDRFDARKADLDVSALPQGLYILLIHQEEGVSSHKFLKTN</sequence>
<dbReference type="GO" id="GO:0030246">
    <property type="term" value="F:carbohydrate binding"/>
    <property type="evidence" value="ECO:0007669"/>
    <property type="project" value="InterPro"/>
</dbReference>
<keyword evidence="7" id="KW-0106">Calcium</keyword>
<feature type="domain" description="Polysaccharide lyase family 8 central" evidence="11">
    <location>
        <begin position="339"/>
        <end position="586"/>
    </location>
</feature>
<proteinExistence type="inferred from homology"/>
<evidence type="ECO:0000313" key="17">
    <source>
        <dbReference type="Proteomes" id="UP001403385"/>
    </source>
</evidence>
<feature type="chain" id="PRO_5043768444" evidence="10">
    <location>
        <begin position="22"/>
        <end position="1143"/>
    </location>
</feature>
<comment type="subcellular location">
    <subcellularLocation>
        <location evidence="2">Secreted</location>
    </subcellularLocation>
</comment>
<dbReference type="GO" id="GO:0005576">
    <property type="term" value="C:extracellular region"/>
    <property type="evidence" value="ECO:0007669"/>
    <property type="project" value="UniProtKB-SubCell"/>
</dbReference>
<dbReference type="InterPro" id="IPR011013">
    <property type="entry name" value="Gal_mutarotase_sf_dom"/>
</dbReference>
<evidence type="ECO:0000256" key="6">
    <source>
        <dbReference type="ARBA" id="ARBA00022729"/>
    </source>
</evidence>
<dbReference type="Gene3D" id="2.60.220.10">
    <property type="entry name" value="Polysaccharide lyase family 8-like, C-terminal"/>
    <property type="match status" value="1"/>
</dbReference>
<feature type="domain" description="Secretion system C-terminal sorting" evidence="14">
    <location>
        <begin position="1071"/>
        <end position="1139"/>
    </location>
</feature>
<evidence type="ECO:0000259" key="15">
    <source>
        <dbReference type="Pfam" id="PF24517"/>
    </source>
</evidence>
<dbReference type="EMBL" id="JBDKWZ010000018">
    <property type="protein sequence ID" value="MEN7550960.1"/>
    <property type="molecule type" value="Genomic_DNA"/>
</dbReference>
<dbReference type="InterPro" id="IPR012970">
    <property type="entry name" value="Lyase_8_alpha_N"/>
</dbReference>
<comment type="cofactor">
    <cofactor evidence="1">
        <name>Ca(2+)</name>
        <dbReference type="ChEBI" id="CHEBI:29108"/>
    </cofactor>
</comment>
<dbReference type="InterPro" id="IPR008929">
    <property type="entry name" value="Chondroitin_lyas"/>
</dbReference>
<organism evidence="16 17">
    <name type="scientific">Rapidithrix thailandica</name>
    <dbReference type="NCBI Taxonomy" id="413964"/>
    <lineage>
        <taxon>Bacteria</taxon>
        <taxon>Pseudomonadati</taxon>
        <taxon>Bacteroidota</taxon>
        <taxon>Cytophagia</taxon>
        <taxon>Cytophagales</taxon>
        <taxon>Flammeovirgaceae</taxon>
        <taxon>Rapidithrix</taxon>
    </lineage>
</organism>
<dbReference type="SUPFAM" id="SSF49863">
    <property type="entry name" value="Hyaluronate lyase-like, C-terminal domain"/>
    <property type="match status" value="1"/>
</dbReference>
<feature type="domain" description="Carbohydrate-binding module family 96" evidence="15">
    <location>
        <begin position="880"/>
        <end position="1043"/>
    </location>
</feature>
<name>A0AAW9S6Z0_9BACT</name>
<dbReference type="InterPro" id="IPR011071">
    <property type="entry name" value="Lyase_8-like_C"/>
</dbReference>
<dbReference type="Pfam" id="PF02278">
    <property type="entry name" value="Lyase_8"/>
    <property type="match status" value="1"/>
</dbReference>
<feature type="signal peptide" evidence="10">
    <location>
        <begin position="1"/>
        <end position="21"/>
    </location>
</feature>
<comment type="caution">
    <text evidence="16">The sequence shown here is derived from an EMBL/GenBank/DDBJ whole genome shotgun (WGS) entry which is preliminary data.</text>
</comment>
<dbReference type="RefSeq" id="WP_346823742.1">
    <property type="nucleotide sequence ID" value="NZ_JBDKWZ010000018.1"/>
</dbReference>
<dbReference type="PANTHER" id="PTHR38481">
    <property type="entry name" value="HYALURONATE LYASE"/>
    <property type="match status" value="1"/>
</dbReference>
<protein>
    <submittedName>
        <fullName evidence="16">Polysaccharide lyase family 8 super-sandwich domain-containing protein</fullName>
    </submittedName>
</protein>
<dbReference type="Pfam" id="PF08124">
    <property type="entry name" value="Lyase_8_N"/>
    <property type="match status" value="1"/>
</dbReference>
<feature type="domain" description="Carbohydrate-binding module family 96" evidence="15">
    <location>
        <begin position="714"/>
        <end position="873"/>
    </location>
</feature>
<evidence type="ECO:0000256" key="4">
    <source>
        <dbReference type="ARBA" id="ARBA00011245"/>
    </source>
</evidence>
<dbReference type="Gene3D" id="1.50.10.100">
    <property type="entry name" value="Chondroitin AC/alginate lyase"/>
    <property type="match status" value="1"/>
</dbReference>
<comment type="similarity">
    <text evidence="3">Belongs to the polysaccharide lyase 8 family.</text>
</comment>
<gene>
    <name evidence="16" type="ORF">AAG747_23770</name>
</gene>
<dbReference type="NCBIfam" id="TIGR04183">
    <property type="entry name" value="Por_Secre_tail"/>
    <property type="match status" value="1"/>
</dbReference>
<evidence type="ECO:0000259" key="13">
    <source>
        <dbReference type="Pfam" id="PF08124"/>
    </source>
</evidence>
<dbReference type="CDD" id="cd01083">
    <property type="entry name" value="GAG_Lyase"/>
    <property type="match status" value="1"/>
</dbReference>
<dbReference type="InterPro" id="IPR004103">
    <property type="entry name" value="Lyase_8_C"/>
</dbReference>
<dbReference type="AlphaFoldDB" id="A0AAW9S6Z0"/>
<keyword evidence="6 10" id="KW-0732">Signal</keyword>
<evidence type="ECO:0000259" key="11">
    <source>
        <dbReference type="Pfam" id="PF02278"/>
    </source>
</evidence>
<feature type="active site" evidence="9">
    <location>
        <position position="287"/>
    </location>
</feature>
<dbReference type="SUPFAM" id="SSF74650">
    <property type="entry name" value="Galactose mutarotase-like"/>
    <property type="match status" value="1"/>
</dbReference>
<evidence type="ECO:0000256" key="7">
    <source>
        <dbReference type="ARBA" id="ARBA00022837"/>
    </source>
</evidence>
<reference evidence="16 17" key="1">
    <citation type="submission" date="2024-04" db="EMBL/GenBank/DDBJ databases">
        <title>Novel genus in family Flammeovirgaceae.</title>
        <authorList>
            <person name="Nguyen T.H."/>
            <person name="Vuong T.Q."/>
            <person name="Le H."/>
            <person name="Kim S.-G."/>
        </authorList>
    </citation>
    <scope>NUCLEOTIDE SEQUENCE [LARGE SCALE GENOMIC DNA]</scope>
    <source>
        <strain evidence="16 17">JCM 23209</strain>
    </source>
</reference>
<dbReference type="InterPro" id="IPR026444">
    <property type="entry name" value="Secre_tail"/>
</dbReference>
<dbReference type="Pfam" id="PF02884">
    <property type="entry name" value="Lyase_8_C"/>
    <property type="match status" value="1"/>
</dbReference>
<comment type="subunit">
    <text evidence="4">Monomer.</text>
</comment>
<evidence type="ECO:0000256" key="3">
    <source>
        <dbReference type="ARBA" id="ARBA00006699"/>
    </source>
</evidence>
<feature type="domain" description="Polysaccharide lyase family 8 C-terminal" evidence="12">
    <location>
        <begin position="601"/>
        <end position="669"/>
    </location>
</feature>
<accession>A0AAW9S6Z0</accession>
<dbReference type="InterPro" id="IPR055372">
    <property type="entry name" value="CBM96"/>
</dbReference>
<keyword evidence="5" id="KW-0964">Secreted</keyword>
<keyword evidence="8 16" id="KW-0456">Lyase</keyword>
<dbReference type="GO" id="GO:0005975">
    <property type="term" value="P:carbohydrate metabolic process"/>
    <property type="evidence" value="ECO:0007669"/>
    <property type="project" value="InterPro"/>
</dbReference>
<dbReference type="Gene3D" id="2.70.98.10">
    <property type="match status" value="1"/>
</dbReference>
<evidence type="ECO:0000256" key="8">
    <source>
        <dbReference type="ARBA" id="ARBA00023239"/>
    </source>
</evidence>
<evidence type="ECO:0000256" key="10">
    <source>
        <dbReference type="SAM" id="SignalP"/>
    </source>
</evidence>
<dbReference type="Pfam" id="PF24517">
    <property type="entry name" value="CBM96"/>
    <property type="match status" value="2"/>
</dbReference>
<feature type="domain" description="Polysaccharide lyase 8 N-terminal alpha-helical" evidence="13">
    <location>
        <begin position="45"/>
        <end position="311"/>
    </location>
</feature>
<feature type="active site" evidence="9">
    <location>
        <position position="233"/>
    </location>
</feature>
<keyword evidence="17" id="KW-1185">Reference proteome</keyword>
<evidence type="ECO:0000256" key="5">
    <source>
        <dbReference type="ARBA" id="ARBA00022525"/>
    </source>
</evidence>
<evidence type="ECO:0000256" key="2">
    <source>
        <dbReference type="ARBA" id="ARBA00004613"/>
    </source>
</evidence>
<dbReference type="PANTHER" id="PTHR38481:SF1">
    <property type="entry name" value="HYALURONATE LYASE"/>
    <property type="match status" value="1"/>
</dbReference>
<dbReference type="InterPro" id="IPR014718">
    <property type="entry name" value="GH-type_carb-bd"/>
</dbReference>